<evidence type="ECO:0000313" key="2">
    <source>
        <dbReference type="Proteomes" id="UP000294545"/>
    </source>
</evidence>
<keyword evidence="2" id="KW-1185">Reference proteome</keyword>
<dbReference type="Pfam" id="PF20462">
    <property type="entry name" value="DUF6715"/>
    <property type="match status" value="1"/>
</dbReference>
<dbReference type="RefSeq" id="WP_132283243.1">
    <property type="nucleotide sequence ID" value="NZ_SMGQ01000017.1"/>
</dbReference>
<evidence type="ECO:0000313" key="1">
    <source>
        <dbReference type="EMBL" id="TCK87934.1"/>
    </source>
</evidence>
<dbReference type="EMBL" id="SMGQ01000017">
    <property type="protein sequence ID" value="TCK87934.1"/>
    <property type="molecule type" value="Genomic_DNA"/>
</dbReference>
<dbReference type="InterPro" id="IPR046563">
    <property type="entry name" value="DUF6715"/>
</dbReference>
<dbReference type="OrthoDB" id="9795825at2"/>
<reference evidence="1 2" key="1">
    <citation type="submission" date="2019-03" db="EMBL/GenBank/DDBJ databases">
        <title>Genomic Encyclopedia of Type Strains, Phase IV (KMG-IV): sequencing the most valuable type-strain genomes for metagenomic binning, comparative biology and taxonomic classification.</title>
        <authorList>
            <person name="Goeker M."/>
        </authorList>
    </citation>
    <scope>NUCLEOTIDE SEQUENCE [LARGE SCALE GENOMIC DNA]</scope>
    <source>
        <strain evidence="1 2">DSM 24176</strain>
    </source>
</reference>
<name>A0A4R1MAF4_9FIRM</name>
<proteinExistence type="predicted"/>
<dbReference type="Proteomes" id="UP000294545">
    <property type="component" value="Unassembled WGS sequence"/>
</dbReference>
<evidence type="ECO:0008006" key="3">
    <source>
        <dbReference type="Google" id="ProtNLM"/>
    </source>
</evidence>
<comment type="caution">
    <text evidence="1">The sequence shown here is derived from an EMBL/GenBank/DDBJ whole genome shotgun (WGS) entry which is preliminary data.</text>
</comment>
<organism evidence="1 2">
    <name type="scientific">Natranaerovirga hydrolytica</name>
    <dbReference type="NCBI Taxonomy" id="680378"/>
    <lineage>
        <taxon>Bacteria</taxon>
        <taxon>Bacillati</taxon>
        <taxon>Bacillota</taxon>
        <taxon>Clostridia</taxon>
        <taxon>Lachnospirales</taxon>
        <taxon>Natranaerovirgaceae</taxon>
        <taxon>Natranaerovirga</taxon>
    </lineage>
</organism>
<accession>A0A4R1MAF4</accession>
<dbReference type="AlphaFoldDB" id="A0A4R1MAF4"/>
<protein>
    <recommendedName>
        <fullName evidence="3">DUF4829 domain-containing protein</fullName>
    </recommendedName>
</protein>
<sequence>MRKLIAILIMIGLAVFFYFYVSNLSQTDTPSNTRLERITNHDLTYEYPNSPREVIVLFNQILAYIYSDHIVEDEVEVILLQQRKLMSDNLLSNNPFSVHQERVISEIKDNKENRRRIIESRIQDITPDSYFGEENEFCRVKVIYYLAEENRSNINVYHEYTLEKDENSRWKILGWEDTEQFEIVGE</sequence>
<gene>
    <name evidence="1" type="ORF">EDC19_2581</name>
</gene>